<reference evidence="2 3" key="1">
    <citation type="submission" date="2018-06" db="EMBL/GenBank/DDBJ databases">
        <authorList>
            <consortium name="Pathogen Informatics"/>
            <person name="Doyle S."/>
        </authorList>
    </citation>
    <scope>NUCLEOTIDE SEQUENCE [LARGE SCALE GENOMIC DNA]</scope>
    <source>
        <strain evidence="2 3">NCTC10742</strain>
    </source>
</reference>
<protein>
    <submittedName>
        <fullName evidence="2">Uncharacterized protein</fullName>
    </submittedName>
</protein>
<dbReference type="Proteomes" id="UP000254291">
    <property type="component" value="Unassembled WGS sequence"/>
</dbReference>
<sequence length="49" mass="5516">MIRTDAEPDPDDLDVDYSQLASEFNSETADGERRAARDRYTGRVGPERA</sequence>
<dbReference type="EMBL" id="UGQM01000004">
    <property type="protein sequence ID" value="SUE32575.1"/>
    <property type="molecule type" value="Genomic_DNA"/>
</dbReference>
<feature type="region of interest" description="Disordered" evidence="1">
    <location>
        <begin position="22"/>
        <end position="49"/>
    </location>
</feature>
<dbReference type="RefSeq" id="WP_172527965.1">
    <property type="nucleotide sequence ID" value="NZ_JACKST010000143.1"/>
</dbReference>
<dbReference type="AlphaFoldDB" id="A0A379MLY9"/>
<gene>
    <name evidence="2" type="ORF">NCTC10742_05939</name>
</gene>
<organism evidence="2 3">
    <name type="scientific">Mycolicibacterium gilvum</name>
    <dbReference type="NCBI Taxonomy" id="1804"/>
    <lineage>
        <taxon>Bacteria</taxon>
        <taxon>Bacillati</taxon>
        <taxon>Actinomycetota</taxon>
        <taxon>Actinomycetes</taxon>
        <taxon>Mycobacteriales</taxon>
        <taxon>Mycobacteriaceae</taxon>
        <taxon>Mycolicibacterium</taxon>
    </lineage>
</organism>
<evidence type="ECO:0000256" key="1">
    <source>
        <dbReference type="SAM" id="MobiDB-lite"/>
    </source>
</evidence>
<evidence type="ECO:0000313" key="3">
    <source>
        <dbReference type="Proteomes" id="UP000254291"/>
    </source>
</evidence>
<feature type="compositionally biased region" description="Basic and acidic residues" evidence="1">
    <location>
        <begin position="30"/>
        <end position="49"/>
    </location>
</feature>
<name>A0A379MLY9_9MYCO</name>
<proteinExistence type="predicted"/>
<accession>A0A379MLY9</accession>
<evidence type="ECO:0000313" key="2">
    <source>
        <dbReference type="EMBL" id="SUE32575.1"/>
    </source>
</evidence>